<dbReference type="Proteomes" id="UP001225034">
    <property type="component" value="Unassembled WGS sequence"/>
</dbReference>
<name>A0ABT9YDG5_9BACI</name>
<keyword evidence="1" id="KW-0812">Transmembrane</keyword>
<evidence type="ECO:0008006" key="4">
    <source>
        <dbReference type="Google" id="ProtNLM"/>
    </source>
</evidence>
<evidence type="ECO:0000256" key="1">
    <source>
        <dbReference type="SAM" id="Phobius"/>
    </source>
</evidence>
<proteinExistence type="predicted"/>
<comment type="caution">
    <text evidence="2">The sequence shown here is derived from an EMBL/GenBank/DDBJ whole genome shotgun (WGS) entry which is preliminary data.</text>
</comment>
<sequence length="35" mass="3657">MSMGQFLAVLGFGGLAVLLALFMSIGLLKLSQKSD</sequence>
<gene>
    <name evidence="2" type="ORF">J2S05_000654</name>
</gene>
<keyword evidence="3" id="KW-1185">Reference proteome</keyword>
<protein>
    <recommendedName>
        <fullName evidence="4">Holin-like toxin</fullName>
    </recommendedName>
</protein>
<reference evidence="2 3" key="1">
    <citation type="submission" date="2023-07" db="EMBL/GenBank/DDBJ databases">
        <title>Genomic Encyclopedia of Type Strains, Phase IV (KMG-IV): sequencing the most valuable type-strain genomes for metagenomic binning, comparative biology and taxonomic classification.</title>
        <authorList>
            <person name="Goeker M."/>
        </authorList>
    </citation>
    <scope>NUCLEOTIDE SEQUENCE [LARGE SCALE GENOMIC DNA]</scope>
    <source>
        <strain evidence="2 3">DSM 19154</strain>
    </source>
</reference>
<accession>A0ABT9YDG5</accession>
<keyword evidence="1" id="KW-1133">Transmembrane helix</keyword>
<evidence type="ECO:0000313" key="3">
    <source>
        <dbReference type="Proteomes" id="UP001225034"/>
    </source>
</evidence>
<keyword evidence="1" id="KW-0472">Membrane</keyword>
<evidence type="ECO:0000313" key="2">
    <source>
        <dbReference type="EMBL" id="MDQ0205880.1"/>
    </source>
</evidence>
<dbReference type="EMBL" id="JAUSUA010000001">
    <property type="protein sequence ID" value="MDQ0205880.1"/>
    <property type="molecule type" value="Genomic_DNA"/>
</dbReference>
<feature type="transmembrane region" description="Helical" evidence="1">
    <location>
        <begin position="6"/>
        <end position="28"/>
    </location>
</feature>
<organism evidence="2 3">
    <name type="scientific">Alkalicoccobacillus murimartini</name>
    <dbReference type="NCBI Taxonomy" id="171685"/>
    <lineage>
        <taxon>Bacteria</taxon>
        <taxon>Bacillati</taxon>
        <taxon>Bacillota</taxon>
        <taxon>Bacilli</taxon>
        <taxon>Bacillales</taxon>
        <taxon>Bacillaceae</taxon>
        <taxon>Alkalicoccobacillus</taxon>
    </lineage>
</organism>